<evidence type="ECO:0000313" key="2">
    <source>
        <dbReference type="Proteomes" id="UP001054945"/>
    </source>
</evidence>
<evidence type="ECO:0000313" key="1">
    <source>
        <dbReference type="EMBL" id="GIX81704.1"/>
    </source>
</evidence>
<protein>
    <submittedName>
        <fullName evidence="1">Uncharacterized protein</fullName>
    </submittedName>
</protein>
<organism evidence="1 2">
    <name type="scientific">Caerostris extrusa</name>
    <name type="common">Bark spider</name>
    <name type="synonym">Caerostris bankana</name>
    <dbReference type="NCBI Taxonomy" id="172846"/>
    <lineage>
        <taxon>Eukaryota</taxon>
        <taxon>Metazoa</taxon>
        <taxon>Ecdysozoa</taxon>
        <taxon>Arthropoda</taxon>
        <taxon>Chelicerata</taxon>
        <taxon>Arachnida</taxon>
        <taxon>Araneae</taxon>
        <taxon>Araneomorphae</taxon>
        <taxon>Entelegynae</taxon>
        <taxon>Araneoidea</taxon>
        <taxon>Araneidae</taxon>
        <taxon>Caerostris</taxon>
    </lineage>
</organism>
<dbReference type="Proteomes" id="UP001054945">
    <property type="component" value="Unassembled WGS sequence"/>
</dbReference>
<name>A0AAV4NE63_CAEEX</name>
<gene>
    <name evidence="1" type="ORF">CEXT_644841</name>
</gene>
<accession>A0AAV4NE63</accession>
<proteinExistence type="predicted"/>
<keyword evidence="2" id="KW-1185">Reference proteome</keyword>
<comment type="caution">
    <text evidence="1">The sequence shown here is derived from an EMBL/GenBank/DDBJ whole genome shotgun (WGS) entry which is preliminary data.</text>
</comment>
<dbReference type="AlphaFoldDB" id="A0AAV4NE63"/>
<reference evidence="1 2" key="1">
    <citation type="submission" date="2021-06" db="EMBL/GenBank/DDBJ databases">
        <title>Caerostris extrusa draft genome.</title>
        <authorList>
            <person name="Kono N."/>
            <person name="Arakawa K."/>
        </authorList>
    </citation>
    <scope>NUCLEOTIDE SEQUENCE [LARGE SCALE GENOMIC DNA]</scope>
</reference>
<sequence length="187" mass="22008">MKIHECDLNSDCFEVFFIQRVNVRQLTLKVPPKRNILPSTPFEHDMIHMFRDRRLEIMDYNDLKTLALRDVITQCDFLICSVVEHHLDKPTSDITMVQNEIPSENITPRSNSIERKSNHPQHKMQFLVPNNIFGTGIQWHIYHKTLSIPQQPNLIWKLFVSRKTSSHILISTPTKFQAMKKSTNDQM</sequence>
<dbReference type="EMBL" id="BPLR01020704">
    <property type="protein sequence ID" value="GIX81704.1"/>
    <property type="molecule type" value="Genomic_DNA"/>
</dbReference>